<dbReference type="Proteomes" id="UP000451565">
    <property type="component" value="Unassembled WGS sequence"/>
</dbReference>
<name>A0A843YY81_9BURK</name>
<evidence type="ECO:0000313" key="8">
    <source>
        <dbReference type="EMBL" id="MQR02428.1"/>
    </source>
</evidence>
<keyword evidence="5 6" id="KW-0472">Membrane</keyword>
<keyword evidence="4 6" id="KW-1133">Transmembrane helix</keyword>
<dbReference type="GO" id="GO:0005886">
    <property type="term" value="C:plasma membrane"/>
    <property type="evidence" value="ECO:0007669"/>
    <property type="project" value="TreeGrafter"/>
</dbReference>
<reference evidence="8 9" key="1">
    <citation type="submission" date="2019-10" db="EMBL/GenBank/DDBJ databases">
        <title>Glaciimonas soli sp. nov., a psychrophilic bacterium isolated from the forest soil of a high elevation mountain in Taiwan.</title>
        <authorList>
            <person name="Wang L.-T."/>
            <person name="Shieh W.Y."/>
        </authorList>
    </citation>
    <scope>NUCLEOTIDE SEQUENCE [LARGE SCALE GENOMIC DNA]</scope>
    <source>
        <strain evidence="8 9">GS1</strain>
    </source>
</reference>
<dbReference type="EMBL" id="WINI01000009">
    <property type="protein sequence ID" value="MQR02428.1"/>
    <property type="molecule type" value="Genomic_DNA"/>
</dbReference>
<keyword evidence="9" id="KW-1185">Reference proteome</keyword>
<feature type="transmembrane region" description="Helical" evidence="6">
    <location>
        <begin position="98"/>
        <end position="118"/>
    </location>
</feature>
<dbReference type="GO" id="GO:0000271">
    <property type="term" value="P:polysaccharide biosynthetic process"/>
    <property type="evidence" value="ECO:0007669"/>
    <property type="project" value="InterPro"/>
</dbReference>
<organism evidence="8 9">
    <name type="scientific">Glaciimonas soli</name>
    <dbReference type="NCBI Taxonomy" id="2590999"/>
    <lineage>
        <taxon>Bacteria</taxon>
        <taxon>Pseudomonadati</taxon>
        <taxon>Pseudomonadota</taxon>
        <taxon>Betaproteobacteria</taxon>
        <taxon>Burkholderiales</taxon>
        <taxon>Oxalobacteraceae</taxon>
        <taxon>Glaciimonas</taxon>
    </lineage>
</organism>
<dbReference type="PANTHER" id="PTHR38459">
    <property type="entry name" value="PROPHAGE BACTOPRENOL-LINKED GLUCOSE TRANSLOCASE HOMOLOG"/>
    <property type="match status" value="1"/>
</dbReference>
<dbReference type="Pfam" id="PF04138">
    <property type="entry name" value="GtrA_DPMS_TM"/>
    <property type="match status" value="1"/>
</dbReference>
<comment type="caution">
    <text evidence="8">The sequence shown here is derived from an EMBL/GenBank/DDBJ whole genome shotgun (WGS) entry which is preliminary data.</text>
</comment>
<evidence type="ECO:0000259" key="7">
    <source>
        <dbReference type="Pfam" id="PF04138"/>
    </source>
</evidence>
<evidence type="ECO:0000256" key="4">
    <source>
        <dbReference type="ARBA" id="ARBA00022989"/>
    </source>
</evidence>
<comment type="subcellular location">
    <subcellularLocation>
        <location evidence="1">Membrane</location>
        <topology evidence="1">Multi-pass membrane protein</topology>
    </subcellularLocation>
</comment>
<feature type="transmembrane region" description="Helical" evidence="6">
    <location>
        <begin position="72"/>
        <end position="92"/>
    </location>
</feature>
<gene>
    <name evidence="8" type="ORF">GEV47_17260</name>
</gene>
<evidence type="ECO:0000313" key="9">
    <source>
        <dbReference type="Proteomes" id="UP000451565"/>
    </source>
</evidence>
<accession>A0A843YY81</accession>
<protein>
    <submittedName>
        <fullName evidence="8">GtrA family protein</fullName>
    </submittedName>
</protein>
<feature type="domain" description="GtrA/DPMS transmembrane" evidence="7">
    <location>
        <begin position="12"/>
        <end position="125"/>
    </location>
</feature>
<evidence type="ECO:0000256" key="2">
    <source>
        <dbReference type="ARBA" id="ARBA00009399"/>
    </source>
</evidence>
<keyword evidence="3 6" id="KW-0812">Transmembrane</keyword>
<comment type="similarity">
    <text evidence="2">Belongs to the GtrA family.</text>
</comment>
<dbReference type="OrthoDB" id="5296904at2"/>
<evidence type="ECO:0000256" key="6">
    <source>
        <dbReference type="SAM" id="Phobius"/>
    </source>
</evidence>
<dbReference type="RefSeq" id="WP_153236057.1">
    <property type="nucleotide sequence ID" value="NZ_WINI01000009.1"/>
</dbReference>
<dbReference type="PANTHER" id="PTHR38459:SF1">
    <property type="entry name" value="PROPHAGE BACTOPRENOL-LINKED GLUCOSE TRANSLOCASE HOMOLOG"/>
    <property type="match status" value="1"/>
</dbReference>
<dbReference type="PROSITE" id="PS51257">
    <property type="entry name" value="PROKAR_LIPOPROTEIN"/>
    <property type="match status" value="1"/>
</dbReference>
<feature type="transmembrane region" description="Helical" evidence="6">
    <location>
        <begin position="43"/>
        <end position="60"/>
    </location>
</feature>
<dbReference type="AlphaFoldDB" id="A0A843YY81"/>
<dbReference type="InterPro" id="IPR007267">
    <property type="entry name" value="GtrA_DPMS_TM"/>
</dbReference>
<evidence type="ECO:0000256" key="5">
    <source>
        <dbReference type="ARBA" id="ARBA00023136"/>
    </source>
</evidence>
<proteinExistence type="inferred from homology"/>
<evidence type="ECO:0000256" key="1">
    <source>
        <dbReference type="ARBA" id="ARBA00004141"/>
    </source>
</evidence>
<evidence type="ECO:0000256" key="3">
    <source>
        <dbReference type="ARBA" id="ARBA00022692"/>
    </source>
</evidence>
<dbReference type="InterPro" id="IPR051401">
    <property type="entry name" value="GtrA_CellWall_Glycosyl"/>
</dbReference>
<feature type="transmembrane region" description="Helical" evidence="6">
    <location>
        <begin position="9"/>
        <end position="31"/>
    </location>
</feature>
<sequence>MTMHHYKRFLIYAAVGATGTACQYIILILLVQNALANPVPASAIGALVGAIVNYSLNYWITFQSQAGHLRTASRFAVIAVAGIALNTGLMHLLTVPLALNYIAAQILSSAAVLALTYSTNALWTFAAKHPHVDPPFKPTQHDD</sequence>